<feature type="domain" description="DNA binding HTH" evidence="1">
    <location>
        <begin position="4"/>
        <end position="28"/>
    </location>
</feature>
<dbReference type="Gene3D" id="1.10.10.60">
    <property type="entry name" value="Homeodomain-like"/>
    <property type="match status" value="1"/>
</dbReference>
<reference evidence="2 3" key="1">
    <citation type="submission" date="2023-04" db="EMBL/GenBank/DDBJ databases">
        <title>Bacteria Genome Submission.</title>
        <authorList>
            <person name="Isaac P."/>
        </authorList>
    </citation>
    <scope>NUCLEOTIDE SEQUENCE [LARGE SCALE GENOMIC DNA]</scope>
    <source>
        <strain evidence="2 3">SampleS7P1</strain>
    </source>
</reference>
<evidence type="ECO:0000313" key="3">
    <source>
        <dbReference type="Proteomes" id="UP001239169"/>
    </source>
</evidence>
<accession>A0ABY8R6L9</accession>
<protein>
    <submittedName>
        <fullName evidence="2">Helix-turn-helix domain-containing protein</fullName>
    </submittedName>
</protein>
<name>A0ABY8R6L9_PARBF</name>
<dbReference type="InterPro" id="IPR002197">
    <property type="entry name" value="HTH_Fis"/>
</dbReference>
<dbReference type="Proteomes" id="UP001239169">
    <property type="component" value="Chromosome"/>
</dbReference>
<dbReference type="SUPFAM" id="SSF46689">
    <property type="entry name" value="Homeodomain-like"/>
    <property type="match status" value="1"/>
</dbReference>
<dbReference type="Pfam" id="PF02954">
    <property type="entry name" value="HTH_8"/>
    <property type="match status" value="1"/>
</dbReference>
<organism evidence="2 3">
    <name type="scientific">Paraclostridium bifermentans</name>
    <name type="common">Clostridium bifermentans</name>
    <dbReference type="NCBI Taxonomy" id="1490"/>
    <lineage>
        <taxon>Bacteria</taxon>
        <taxon>Bacillati</taxon>
        <taxon>Bacillota</taxon>
        <taxon>Clostridia</taxon>
        <taxon>Peptostreptococcales</taxon>
        <taxon>Peptostreptococcaceae</taxon>
        <taxon>Paraclostridium</taxon>
    </lineage>
</organism>
<evidence type="ECO:0000313" key="2">
    <source>
        <dbReference type="EMBL" id="WGX77201.1"/>
    </source>
</evidence>
<evidence type="ECO:0000259" key="1">
    <source>
        <dbReference type="Pfam" id="PF02954"/>
    </source>
</evidence>
<gene>
    <name evidence="2" type="ORF">QJS64_05255</name>
</gene>
<dbReference type="InterPro" id="IPR009057">
    <property type="entry name" value="Homeodomain-like_sf"/>
</dbReference>
<proteinExistence type="predicted"/>
<keyword evidence="3" id="KW-1185">Reference proteome</keyword>
<sequence length="29" mass="3444">MWKRHKSQKEVAKKLGIGVSTLYRKLDEN</sequence>
<dbReference type="EMBL" id="CP124685">
    <property type="protein sequence ID" value="WGX77201.1"/>
    <property type="molecule type" value="Genomic_DNA"/>
</dbReference>